<sequence>FGTHLGKLSCNLSDKPLSSSYITSGSDQFPIFPEFLVRFGPYDILDLEYKHGFQFPSPFPGLKSQLSFGTGFGLRNGTSLRYGVAFPLENSFISGQTVIQKRYGFQLLYLFGTEENEAQRQFVFGLNYRFGFDQKPTVVNKK</sequence>
<protein>
    <submittedName>
        <fullName evidence="1">Uncharacterized protein</fullName>
    </submittedName>
</protein>
<reference evidence="1" key="1">
    <citation type="journal article" date="2014" name="Front. Microbiol.">
        <title>High frequency of phylogenetically diverse reductive dehalogenase-homologous genes in deep subseafloor sedimentary metagenomes.</title>
        <authorList>
            <person name="Kawai M."/>
            <person name="Futagami T."/>
            <person name="Toyoda A."/>
            <person name="Takaki Y."/>
            <person name="Nishi S."/>
            <person name="Hori S."/>
            <person name="Arai W."/>
            <person name="Tsubouchi T."/>
            <person name="Morono Y."/>
            <person name="Uchiyama I."/>
            <person name="Ito T."/>
            <person name="Fujiyama A."/>
            <person name="Inagaki F."/>
            <person name="Takami H."/>
        </authorList>
    </citation>
    <scope>NUCLEOTIDE SEQUENCE</scope>
    <source>
        <strain evidence="1">Expedition CK06-06</strain>
    </source>
</reference>
<organism evidence="1">
    <name type="scientific">marine sediment metagenome</name>
    <dbReference type="NCBI Taxonomy" id="412755"/>
    <lineage>
        <taxon>unclassified sequences</taxon>
        <taxon>metagenomes</taxon>
        <taxon>ecological metagenomes</taxon>
    </lineage>
</organism>
<dbReference type="AlphaFoldDB" id="X1I7W1"/>
<accession>X1I7W1</accession>
<comment type="caution">
    <text evidence="1">The sequence shown here is derived from an EMBL/GenBank/DDBJ whole genome shotgun (WGS) entry which is preliminary data.</text>
</comment>
<dbReference type="EMBL" id="BARU01020837">
    <property type="protein sequence ID" value="GAH53663.1"/>
    <property type="molecule type" value="Genomic_DNA"/>
</dbReference>
<proteinExistence type="predicted"/>
<evidence type="ECO:0000313" key="1">
    <source>
        <dbReference type="EMBL" id="GAH53663.1"/>
    </source>
</evidence>
<feature type="non-terminal residue" evidence="1">
    <location>
        <position position="1"/>
    </location>
</feature>
<name>X1I7W1_9ZZZZ</name>
<gene>
    <name evidence="1" type="ORF">S03H2_34173</name>
</gene>